<reference evidence="1 2" key="1">
    <citation type="submission" date="2017-08" db="EMBL/GenBank/DDBJ databases">
        <title>Multipartite genome sequences of Sinorhizobium species nodulating soybeans.</title>
        <authorList>
            <person name="Tian C.F."/>
        </authorList>
    </citation>
    <scope>NUCLEOTIDE SEQUENCE [LARGE SCALE GENOMIC DNA]</scope>
    <source>
        <strain evidence="1 2">CCBAU 05684</strain>
        <plasmid evidence="2">psj05684b</plasmid>
    </source>
</reference>
<evidence type="ECO:0008006" key="3">
    <source>
        <dbReference type="Google" id="ProtNLM"/>
    </source>
</evidence>
<sequence length="62" mass="6946">MLEFLQEAAESYGIRVFDNIDLSRIDSLAGQSRIIANALIERGDARAFAMGRRMLSELEASR</sequence>
<name>A0A249PKQ8_9HYPH</name>
<keyword evidence="2" id="KW-1185">Reference proteome</keyword>
<dbReference type="EMBL" id="CP023068">
    <property type="protein sequence ID" value="ASY66274.1"/>
    <property type="molecule type" value="Genomic_DNA"/>
</dbReference>
<dbReference type="Proteomes" id="UP000217211">
    <property type="component" value="Plasmid pSJ05684b"/>
</dbReference>
<evidence type="ECO:0000313" key="1">
    <source>
        <dbReference type="EMBL" id="ASY66274.1"/>
    </source>
</evidence>
<proteinExistence type="predicted"/>
<protein>
    <recommendedName>
        <fullName evidence="3">Mobile element protein</fullName>
    </recommendedName>
</protein>
<dbReference type="KEGG" id="esj:SJ05684_b52920"/>
<organism evidence="1 2">
    <name type="scientific">Sinorhizobium sojae CCBAU 05684</name>
    <dbReference type="NCBI Taxonomy" id="716928"/>
    <lineage>
        <taxon>Bacteria</taxon>
        <taxon>Pseudomonadati</taxon>
        <taxon>Pseudomonadota</taxon>
        <taxon>Alphaproteobacteria</taxon>
        <taxon>Hyphomicrobiales</taxon>
        <taxon>Rhizobiaceae</taxon>
        <taxon>Sinorhizobium/Ensifer group</taxon>
        <taxon>Sinorhizobium</taxon>
    </lineage>
</organism>
<keyword evidence="1" id="KW-0614">Plasmid</keyword>
<dbReference type="AlphaFoldDB" id="A0A249PKQ8"/>
<dbReference type="RefSeq" id="WP_244426709.1">
    <property type="nucleotide sequence ID" value="NZ_AJQT01000103.1"/>
</dbReference>
<accession>A0A249PKQ8</accession>
<geneLocation type="plasmid" evidence="2">
    <name>psj05684b</name>
</geneLocation>
<gene>
    <name evidence="1" type="ORF">SJ05684_b52920</name>
</gene>
<evidence type="ECO:0000313" key="2">
    <source>
        <dbReference type="Proteomes" id="UP000217211"/>
    </source>
</evidence>